<feature type="transmembrane region" description="Helical" evidence="5">
    <location>
        <begin position="290"/>
        <end position="310"/>
    </location>
</feature>
<protein>
    <submittedName>
        <fullName evidence="7">SulP family inorganic anion transporter</fullName>
    </submittedName>
</protein>
<dbReference type="InterPro" id="IPR001902">
    <property type="entry name" value="SLC26A/SulP_fam"/>
</dbReference>
<feature type="domain" description="STAS" evidence="6">
    <location>
        <begin position="471"/>
        <end position="592"/>
    </location>
</feature>
<dbReference type="InterPro" id="IPR011547">
    <property type="entry name" value="SLC26A/SulP_dom"/>
</dbReference>
<accession>A0A7T7F0I1</accession>
<evidence type="ECO:0000256" key="1">
    <source>
        <dbReference type="ARBA" id="ARBA00004141"/>
    </source>
</evidence>
<dbReference type="KEGG" id="soa:G3M56_011150"/>
<feature type="transmembrane region" description="Helical" evidence="5">
    <location>
        <begin position="231"/>
        <end position="251"/>
    </location>
</feature>
<evidence type="ECO:0000256" key="4">
    <source>
        <dbReference type="ARBA" id="ARBA00023136"/>
    </source>
</evidence>
<dbReference type="PANTHER" id="PTHR11814">
    <property type="entry name" value="SULFATE TRANSPORTER"/>
    <property type="match status" value="1"/>
</dbReference>
<evidence type="ECO:0000256" key="3">
    <source>
        <dbReference type="ARBA" id="ARBA00022989"/>
    </source>
</evidence>
<dbReference type="InterPro" id="IPR036513">
    <property type="entry name" value="STAS_dom_sf"/>
</dbReference>
<dbReference type="GO" id="GO:0016020">
    <property type="term" value="C:membrane"/>
    <property type="evidence" value="ECO:0007669"/>
    <property type="project" value="UniProtKB-SubCell"/>
</dbReference>
<keyword evidence="4 5" id="KW-0472">Membrane</keyword>
<dbReference type="RefSeq" id="WP_164365097.1">
    <property type="nucleotide sequence ID" value="NZ_CP066776.1"/>
</dbReference>
<feature type="transmembrane region" description="Helical" evidence="5">
    <location>
        <begin position="386"/>
        <end position="404"/>
    </location>
</feature>
<dbReference type="GO" id="GO:0055085">
    <property type="term" value="P:transmembrane transport"/>
    <property type="evidence" value="ECO:0007669"/>
    <property type="project" value="InterPro"/>
</dbReference>
<reference evidence="7 8" key="1">
    <citation type="submission" date="2020-12" db="EMBL/GenBank/DDBJ databases">
        <title>Sulforoseuscoccus oceanibium gen. nov., sp. nov., a representative of the phylum Verrucomicrobia with special cytoplasmic membrane, and proposal of Sulforoseuscoccusaceae fam. nov.</title>
        <authorList>
            <person name="Xi F."/>
        </authorList>
    </citation>
    <scope>NUCLEOTIDE SEQUENCE [LARGE SCALE GENOMIC DNA]</scope>
    <source>
        <strain evidence="7 8">T37</strain>
    </source>
</reference>
<keyword evidence="2 5" id="KW-0812">Transmembrane</keyword>
<dbReference type="AlphaFoldDB" id="A0A7T7F0I1"/>
<dbReference type="EMBL" id="CP066776">
    <property type="protein sequence ID" value="QQL44437.1"/>
    <property type="molecule type" value="Genomic_DNA"/>
</dbReference>
<evidence type="ECO:0000313" key="8">
    <source>
        <dbReference type="Proteomes" id="UP000475117"/>
    </source>
</evidence>
<evidence type="ECO:0000256" key="5">
    <source>
        <dbReference type="SAM" id="Phobius"/>
    </source>
</evidence>
<dbReference type="Proteomes" id="UP000475117">
    <property type="component" value="Chromosome"/>
</dbReference>
<evidence type="ECO:0000259" key="6">
    <source>
        <dbReference type="PROSITE" id="PS50801"/>
    </source>
</evidence>
<dbReference type="Gene3D" id="3.30.750.24">
    <property type="entry name" value="STAS domain"/>
    <property type="match status" value="1"/>
</dbReference>
<name>A0A7T7F0I1_9BACT</name>
<comment type="subcellular location">
    <subcellularLocation>
        <location evidence="1">Membrane</location>
        <topology evidence="1">Multi-pass membrane protein</topology>
    </subcellularLocation>
</comment>
<feature type="transmembrane region" description="Helical" evidence="5">
    <location>
        <begin position="424"/>
        <end position="451"/>
    </location>
</feature>
<gene>
    <name evidence="7" type="ORF">G3M56_011150</name>
</gene>
<feature type="transmembrane region" description="Helical" evidence="5">
    <location>
        <begin position="362"/>
        <end position="380"/>
    </location>
</feature>
<sequence length="617" mass="65621">MLSKGVRSTIKRAWQEFFGSSTIRMWPSLGAFKGYSRGALKADFGAGLNVALLGLPQGMAYAAVAGVDIVFGIMATAIAAVFGTFFSSARFTMLGPSNATAFMIYSFFVTYPGKLDQINSLIPLLSLMIGVVLILGAFLRAADLGQYISRSVIVGYLSGAAILIMVGQVKHVLGVQMVPEGGDAATDTPRSLFGMVWRLVEQVPNASWAAVSLGVGTIIVYLLLQQKWRRLPVFAITLVLGCLCASALATVDGLGFGPELARYEAFTPADLVPSSPFHFASGDVFQEMGALFGLALAVAFLASLEGGLMAKSMASRSGDRVDANQDLYGLGVANIACSLGGGMPSSASLTRSALNFESGARTALSAAFSGMLCLLGAVALSQMVAYIPKAVLAGLVIAVAVSLINRKNIRICLGATKSDATSLIVTFGATLVMPLHVAIFVGVTTSVMLYLRKAARPDLVEYGFTDDGNLAESSKRNIPAISIVHVEGDLFFGAADLFRSQIQRTLADENLKVIILRLRNARNLDATSVMALADLVREVNKRERHLVISGITKSIYAVLKNSGMIDVVGRDNIFLMSPENPNISTRNALMRAQELLGTAEADIQIYVDRNKERNEPS</sequence>
<keyword evidence="3 5" id="KW-1133">Transmembrane helix</keyword>
<feature type="transmembrane region" description="Helical" evidence="5">
    <location>
        <begin position="59"/>
        <end position="82"/>
    </location>
</feature>
<feature type="transmembrane region" description="Helical" evidence="5">
    <location>
        <begin position="151"/>
        <end position="169"/>
    </location>
</feature>
<evidence type="ECO:0000256" key="2">
    <source>
        <dbReference type="ARBA" id="ARBA00022692"/>
    </source>
</evidence>
<dbReference type="InterPro" id="IPR002645">
    <property type="entry name" value="STAS_dom"/>
</dbReference>
<feature type="transmembrane region" description="Helical" evidence="5">
    <location>
        <begin position="120"/>
        <end position="139"/>
    </location>
</feature>
<keyword evidence="8" id="KW-1185">Reference proteome</keyword>
<organism evidence="7 8">
    <name type="scientific">Sulfuriroseicoccus oceanibius</name>
    <dbReference type="NCBI Taxonomy" id="2707525"/>
    <lineage>
        <taxon>Bacteria</taxon>
        <taxon>Pseudomonadati</taxon>
        <taxon>Verrucomicrobiota</taxon>
        <taxon>Verrucomicrobiia</taxon>
        <taxon>Verrucomicrobiales</taxon>
        <taxon>Verrucomicrobiaceae</taxon>
        <taxon>Sulfuriroseicoccus</taxon>
    </lineage>
</organism>
<feature type="transmembrane region" description="Helical" evidence="5">
    <location>
        <begin position="206"/>
        <end position="224"/>
    </location>
</feature>
<dbReference type="CDD" id="cd07042">
    <property type="entry name" value="STAS_SulP_like_sulfate_transporter"/>
    <property type="match status" value="1"/>
</dbReference>
<proteinExistence type="predicted"/>
<dbReference type="Pfam" id="PF00916">
    <property type="entry name" value="Sulfate_transp"/>
    <property type="match status" value="1"/>
</dbReference>
<evidence type="ECO:0000313" key="7">
    <source>
        <dbReference type="EMBL" id="QQL44437.1"/>
    </source>
</evidence>
<dbReference type="SUPFAM" id="SSF52091">
    <property type="entry name" value="SpoIIaa-like"/>
    <property type="match status" value="1"/>
</dbReference>
<dbReference type="Pfam" id="PF01740">
    <property type="entry name" value="STAS"/>
    <property type="match status" value="1"/>
</dbReference>
<dbReference type="PROSITE" id="PS50801">
    <property type="entry name" value="STAS"/>
    <property type="match status" value="1"/>
</dbReference>